<keyword evidence="7" id="KW-1185">Reference proteome</keyword>
<dbReference type="InterPro" id="IPR037138">
    <property type="entry name" value="His_deacetylse_dom_sf"/>
</dbReference>
<organism evidence="6 7">
    <name type="scientific">Yoonia vestfoldensis</name>
    <dbReference type="NCBI Taxonomy" id="245188"/>
    <lineage>
        <taxon>Bacteria</taxon>
        <taxon>Pseudomonadati</taxon>
        <taxon>Pseudomonadota</taxon>
        <taxon>Alphaproteobacteria</taxon>
        <taxon>Rhodobacterales</taxon>
        <taxon>Paracoccaceae</taxon>
        <taxon>Yoonia</taxon>
    </lineage>
</organism>
<dbReference type="GO" id="GO:0045150">
    <property type="term" value="P:acetoin catabolic process"/>
    <property type="evidence" value="ECO:0007669"/>
    <property type="project" value="UniProtKB-UniPathway"/>
</dbReference>
<keyword evidence="4" id="KW-0006">Acetoin catabolism</keyword>
<dbReference type="CDD" id="cd09994">
    <property type="entry name" value="HDAC_AcuC_like"/>
    <property type="match status" value="1"/>
</dbReference>
<accession>A0A1Y0E9F8</accession>
<dbReference type="EMBL" id="CP021431">
    <property type="protein sequence ID" value="ARU00049.1"/>
    <property type="molecule type" value="Genomic_DNA"/>
</dbReference>
<dbReference type="GO" id="GO:0040029">
    <property type="term" value="P:epigenetic regulation of gene expression"/>
    <property type="evidence" value="ECO:0007669"/>
    <property type="project" value="TreeGrafter"/>
</dbReference>
<dbReference type="InterPro" id="IPR000286">
    <property type="entry name" value="HDACs"/>
</dbReference>
<sequence length="384" mass="41464">MNDVMTALSARTSPLPQFIGAEIYRGSTYGAWHPLRVPRVSTVMDLSRALGWLPAAQFITSPRAKVAALTGFHTPAYLAALQAAETAQSVSQAVRARHALGTPSNPVFPEMFRRPATAAGGSLLAGELLKYGGIIYSPAGGTHHGLPDRANGFCYLNDPVLAIQSLRRNGAQRVAYVDIDAHHPDGVEQAFAQDPDTLLISTHEINRWPRSGAITDQGAGQVFNLPVPAGLHDDDMALILQALILPAVTGFRPDAIVLQCGADAVTEDPQSRLCLSNNAHWAVVAALRDIAPRYLVLGGGGYNPWSVGRLWTGVWAVLNKRAIPDHLPDPAADVLRALRWDGAPKRLQPQDHWMTTLRDAPRHGKVHDAVRVGVAQLKPRIFRA</sequence>
<name>A0A1Y0E9F8_9RHOB</name>
<dbReference type="STRING" id="1122181.GCA_000382265_01463"/>
<evidence type="ECO:0000256" key="2">
    <source>
        <dbReference type="ARBA" id="ARBA00005947"/>
    </source>
</evidence>
<dbReference type="InterPro" id="IPR003085">
    <property type="entry name" value="AcuC"/>
</dbReference>
<dbReference type="SUPFAM" id="SSF52768">
    <property type="entry name" value="Arginase/deacetylase"/>
    <property type="match status" value="1"/>
</dbReference>
<feature type="domain" description="Histone deacetylase" evidence="5">
    <location>
        <begin position="33"/>
        <end position="318"/>
    </location>
</feature>
<reference evidence="6 7" key="1">
    <citation type="submission" date="2017-05" db="EMBL/GenBank/DDBJ databases">
        <title>Genome Sequence of Loktanella vestfoldensis Strain SMR4r Isolated from a Culture of the Diatom Skeletonema marinoi.</title>
        <authorList>
            <person name="Topel M."/>
            <person name="Pinder M.I.M."/>
            <person name="Johansson O.N."/>
            <person name="Kourtchenko O."/>
            <person name="Godhe A."/>
            <person name="Clarke A.K."/>
        </authorList>
    </citation>
    <scope>NUCLEOTIDE SEQUENCE [LARGE SCALE GENOMIC DNA]</scope>
    <source>
        <strain evidence="6 7">SMR4r</strain>
    </source>
</reference>
<dbReference type="RefSeq" id="WP_087206330.1">
    <property type="nucleotide sequence ID" value="NZ_CP021431.1"/>
</dbReference>
<dbReference type="Pfam" id="PF00850">
    <property type="entry name" value="Hist_deacetyl"/>
    <property type="match status" value="1"/>
</dbReference>
<protein>
    <recommendedName>
        <fullName evidence="3">Acetoin utilization protein AcuC</fullName>
    </recommendedName>
</protein>
<evidence type="ECO:0000256" key="3">
    <source>
        <dbReference type="ARBA" id="ARBA00020218"/>
    </source>
</evidence>
<evidence type="ECO:0000256" key="1">
    <source>
        <dbReference type="ARBA" id="ARBA00005101"/>
    </source>
</evidence>
<dbReference type="Proteomes" id="UP000195273">
    <property type="component" value="Chromosome"/>
</dbReference>
<dbReference type="GO" id="GO:0004407">
    <property type="term" value="F:histone deacetylase activity"/>
    <property type="evidence" value="ECO:0007669"/>
    <property type="project" value="TreeGrafter"/>
</dbReference>
<dbReference type="PANTHER" id="PTHR10625:SF10">
    <property type="entry name" value="HISTONE DEACETYLASE HDAC1"/>
    <property type="match status" value="1"/>
</dbReference>
<dbReference type="OrthoDB" id="9808367at2"/>
<dbReference type="InterPro" id="IPR023696">
    <property type="entry name" value="Ureohydrolase_dom_sf"/>
</dbReference>
<dbReference type="UniPathway" id="UPA00040"/>
<gene>
    <name evidence="6" type="primary">acuC</name>
    <name evidence="6" type="ORF">LOKVESSMR4R_00713</name>
</gene>
<dbReference type="PRINTS" id="PR01270">
    <property type="entry name" value="HDASUPER"/>
</dbReference>
<evidence type="ECO:0000313" key="7">
    <source>
        <dbReference type="Proteomes" id="UP000195273"/>
    </source>
</evidence>
<comment type="similarity">
    <text evidence="2">Belongs to the histone deacetylase family.</text>
</comment>
<evidence type="ECO:0000259" key="5">
    <source>
        <dbReference type="Pfam" id="PF00850"/>
    </source>
</evidence>
<proteinExistence type="inferred from homology"/>
<evidence type="ECO:0000313" key="6">
    <source>
        <dbReference type="EMBL" id="ARU00049.1"/>
    </source>
</evidence>
<evidence type="ECO:0000256" key="4">
    <source>
        <dbReference type="ARBA" id="ARBA00022627"/>
    </source>
</evidence>
<dbReference type="AlphaFoldDB" id="A0A1Y0E9F8"/>
<dbReference type="PANTHER" id="PTHR10625">
    <property type="entry name" value="HISTONE DEACETYLASE HDAC1-RELATED"/>
    <property type="match status" value="1"/>
</dbReference>
<comment type="pathway">
    <text evidence="1">Ketone degradation; acetoin degradation.</text>
</comment>
<dbReference type="Gene3D" id="3.40.800.20">
    <property type="entry name" value="Histone deacetylase domain"/>
    <property type="match status" value="1"/>
</dbReference>
<dbReference type="KEGG" id="lvs:LOKVESSMR4R_00713"/>
<dbReference type="InterPro" id="IPR023801">
    <property type="entry name" value="His_deacetylse_dom"/>
</dbReference>